<dbReference type="PANTHER" id="PTHR48258:SF6">
    <property type="entry name" value="LEUCINE-RICH REPEAT DOMAIN, L DOMAIN-CONTAINING PROTEIN"/>
    <property type="match status" value="1"/>
</dbReference>
<gene>
    <name evidence="2" type="ORF">E5676_scaffold85G00840</name>
    <name evidence="1" type="ORF">E6C27_scaffold278G00380</name>
</gene>
<protein>
    <submittedName>
        <fullName evidence="2">CACTA en-spm transposon protein</fullName>
    </submittedName>
</protein>
<evidence type="ECO:0000313" key="1">
    <source>
        <dbReference type="EMBL" id="KAA0037346.1"/>
    </source>
</evidence>
<evidence type="ECO:0000313" key="3">
    <source>
        <dbReference type="Proteomes" id="UP000321393"/>
    </source>
</evidence>
<name>A0A5D3BG02_CUCMM</name>
<evidence type="ECO:0000313" key="2">
    <source>
        <dbReference type="EMBL" id="TYJ97561.1"/>
    </source>
</evidence>
<proteinExistence type="predicted"/>
<dbReference type="AlphaFoldDB" id="A0A5D3BG02"/>
<dbReference type="Proteomes" id="UP000321393">
    <property type="component" value="Unassembled WGS sequence"/>
</dbReference>
<reference evidence="3 4" key="1">
    <citation type="submission" date="2019-08" db="EMBL/GenBank/DDBJ databases">
        <title>Draft genome sequences of two oriental melons (Cucumis melo L. var makuwa).</title>
        <authorList>
            <person name="Kwon S.-Y."/>
        </authorList>
    </citation>
    <scope>NUCLEOTIDE SEQUENCE [LARGE SCALE GENOMIC DNA]</scope>
    <source>
        <strain evidence="4">cv. Chang Bougi</strain>
        <strain evidence="3">cv. SW 3</strain>
        <tissue evidence="2">Leaf</tissue>
    </source>
</reference>
<dbReference type="EMBL" id="SSTD01018828">
    <property type="protein sequence ID" value="TYJ97561.1"/>
    <property type="molecule type" value="Genomic_DNA"/>
</dbReference>
<sequence length="274" mass="31713">MEPSFDVHCYNGCIMGGLRFHTFELDFRRTTQNSGVMVIGESDAIGSGDNNFYDVLNTVLHVKYPLGRNVWLFKCRWYDTDQNKSQRTHVELGTDVDPTIVERPVMRHVTDDFIDDVDKHLSHASIMSYAHNNFLEMDAMFLKFEDDLDNDLAGGSSSVGDNAELEHHVEVNERIPMTIAFRTKKTIFLHVDRFNQAIGVGVQKIFLIHYLNNGWTLAEKRLRSSRATPKFVKHQMLTTFKEFWADCHRYFKKYSDPEEARVNPPNVLVGHHED</sequence>
<comment type="caution">
    <text evidence="2">The sequence shown here is derived from an EMBL/GenBank/DDBJ whole genome shotgun (WGS) entry which is preliminary data.</text>
</comment>
<organism evidence="2 4">
    <name type="scientific">Cucumis melo var. makuwa</name>
    <name type="common">Oriental melon</name>
    <dbReference type="NCBI Taxonomy" id="1194695"/>
    <lineage>
        <taxon>Eukaryota</taxon>
        <taxon>Viridiplantae</taxon>
        <taxon>Streptophyta</taxon>
        <taxon>Embryophyta</taxon>
        <taxon>Tracheophyta</taxon>
        <taxon>Spermatophyta</taxon>
        <taxon>Magnoliopsida</taxon>
        <taxon>eudicotyledons</taxon>
        <taxon>Gunneridae</taxon>
        <taxon>Pentapetalae</taxon>
        <taxon>rosids</taxon>
        <taxon>fabids</taxon>
        <taxon>Cucurbitales</taxon>
        <taxon>Cucurbitaceae</taxon>
        <taxon>Benincaseae</taxon>
        <taxon>Cucumis</taxon>
    </lineage>
</organism>
<dbReference type="Proteomes" id="UP000321947">
    <property type="component" value="Unassembled WGS sequence"/>
</dbReference>
<dbReference type="EMBL" id="SSTE01018943">
    <property type="protein sequence ID" value="KAA0037346.1"/>
    <property type="molecule type" value="Genomic_DNA"/>
</dbReference>
<dbReference type="PANTHER" id="PTHR48258">
    <property type="entry name" value="DUF4218 DOMAIN-CONTAINING PROTEIN-RELATED"/>
    <property type="match status" value="1"/>
</dbReference>
<dbReference type="OrthoDB" id="1878503at2759"/>
<accession>A0A5D3BG02</accession>
<evidence type="ECO:0000313" key="4">
    <source>
        <dbReference type="Proteomes" id="UP000321947"/>
    </source>
</evidence>